<dbReference type="PANTHER" id="PTHR32329:SF4">
    <property type="entry name" value="ACTIVATOR OF 2-HYDROXYACYL-COA DEHYDRATASE"/>
    <property type="match status" value="1"/>
</dbReference>
<accession>A0A8J6IL13</accession>
<keyword evidence="3" id="KW-0408">Iron</keyword>
<keyword evidence="4" id="KW-0411">Iron-sulfur</keyword>
<gene>
    <name evidence="7" type="ORF">H8K20_04085</name>
</gene>
<evidence type="ECO:0000256" key="2">
    <source>
        <dbReference type="ARBA" id="ARBA00022723"/>
    </source>
</evidence>
<dbReference type="AlphaFoldDB" id="A0A8J6IL13"/>
<feature type="domain" description="ATPase BadF/BadG/BcrA/BcrD type" evidence="5">
    <location>
        <begin position="320"/>
        <end position="574"/>
    </location>
</feature>
<dbReference type="Gene3D" id="3.30.420.40">
    <property type="match status" value="4"/>
</dbReference>
<sequence length="980" mass="107706">MSYKIGLDVGSTTIKVVVLDTQDNLVYKSYERHRSRVREMALEKIQSLKELLTGHHLRIAITGSAGLGMAKESGIDFVQEVYATAGAVRQYVPSTDVVIELGGEDAKIIFLKGALEERMNSTCAGGTGAFIDQMASLLNVDLAELDRLSLAHDRIYPIASRCGVFAKTDIQPLINQGAQPENIAASIFQAVVDQTIAGLAQGREIEGNVLFLGGPLSFLKGLQERFIKTLELDGESANFHPLAPYFVALGAALYSKGLSGYRSYDELEQIFTQVLAAPQEVQGMEPLFADEQEYQDFCDRHAATAVEQRDLSAFSGRAFLGVDAGSTTTKTVLLDEDYHILYSDYVNNLGNPITAVKRQLDEIYSQAGPGLTIAGAAVTGYGEDLIRAAFHLDFGVVETMAHFTAAKHFDPAVDFIIDIGGQDMKCFKIKDDTIDDIVLNEACSSGCGSFIETFAKSLGYPITEFATLGLFAKHPVDLGTRCTVFMNSSVKQAQKNGATVEDISAGLAMSVVKNALYKVIRARSADDIGQNIVVQGGTFLNDSVLRSFEKELGRKVVRPAIAGLMGAFGAAIWAMRNAGSQSTVLTAQQLAAFTHQSKATVCGICTNHCNLTVNTFSDGSRFIAGNRCERPVTGKKADVQLPNMVAYKYKKLMSYTGRPGPRGQIGLPMCLNSYENLPFWHTFFTELGFEVVTSGRSTKQMYLKGQNTIPSDTVCYPAKLVHGHIRTLLEKGVKTIFYPCMSYNFDESISQNCYNCPVVAYYPELIKGNVPMDGVQFIYPYISLNDKKIFEQKIIKYLNEYGFALTKKEVQQASEKAYAAYDAHRADICEEGMRALRFAKDHHKKTVVLAGRPYHIDPEINHGIDKLLSSLGFVVVTEDCVANLANAPQTNVLNQWTYHARMYNAARYVSHAPGTELVQLVSFGCGLDAITTDEVRDILRESDKLYTQLKIDEIDNLGAIKIRLRSLLAAMDEREKEHAN</sequence>
<dbReference type="InterPro" id="IPR051805">
    <property type="entry name" value="Dehydratase_Activator_Redct"/>
</dbReference>
<evidence type="ECO:0000259" key="5">
    <source>
        <dbReference type="Pfam" id="PF01869"/>
    </source>
</evidence>
<dbReference type="InterPro" id="IPR018709">
    <property type="entry name" value="CoA_activase_DUF2229"/>
</dbReference>
<dbReference type="EMBL" id="JACOGI010000001">
    <property type="protein sequence ID" value="MBC3515579.1"/>
    <property type="molecule type" value="Genomic_DNA"/>
</dbReference>
<feature type="domain" description="ATPase BadF/BadG/BcrA/BcrD type" evidence="5">
    <location>
        <begin position="5"/>
        <end position="254"/>
    </location>
</feature>
<evidence type="ECO:0000313" key="8">
    <source>
        <dbReference type="Proteomes" id="UP000597668"/>
    </source>
</evidence>
<proteinExistence type="predicted"/>
<dbReference type="InterPro" id="IPR043129">
    <property type="entry name" value="ATPase_NBD"/>
</dbReference>
<dbReference type="InterPro" id="IPR008275">
    <property type="entry name" value="CoA_E_activase_dom"/>
</dbReference>
<keyword evidence="8" id="KW-1185">Reference proteome</keyword>
<dbReference type="Pfam" id="PF09989">
    <property type="entry name" value="DUF2229"/>
    <property type="match status" value="1"/>
</dbReference>
<dbReference type="NCBIfam" id="TIGR00241">
    <property type="entry name" value="CoA_E_activ"/>
    <property type="match status" value="1"/>
</dbReference>
<dbReference type="InterPro" id="IPR002731">
    <property type="entry name" value="ATPase_BadF"/>
</dbReference>
<dbReference type="Proteomes" id="UP000597668">
    <property type="component" value="Unassembled WGS sequence"/>
</dbReference>
<comment type="caution">
    <text evidence="7">The sequence shown here is derived from an EMBL/GenBank/DDBJ whole genome shotgun (WGS) entry which is preliminary data.</text>
</comment>
<evidence type="ECO:0000256" key="4">
    <source>
        <dbReference type="ARBA" id="ARBA00023014"/>
    </source>
</evidence>
<evidence type="ECO:0000256" key="3">
    <source>
        <dbReference type="ARBA" id="ARBA00023004"/>
    </source>
</evidence>
<dbReference type="Pfam" id="PF01869">
    <property type="entry name" value="BcrAD_BadFG"/>
    <property type="match status" value="2"/>
</dbReference>
<comment type="cofactor">
    <cofactor evidence="1">
        <name>[4Fe-4S] cluster</name>
        <dbReference type="ChEBI" id="CHEBI:49883"/>
    </cofactor>
</comment>
<organism evidence="7 8">
    <name type="scientific">Neobittarella massiliensis</name>
    <name type="common">ex Bilen et al. 2018</name>
    <dbReference type="NCBI Taxonomy" id="2041842"/>
    <lineage>
        <taxon>Bacteria</taxon>
        <taxon>Bacillati</taxon>
        <taxon>Bacillota</taxon>
        <taxon>Clostridia</taxon>
        <taxon>Eubacteriales</taxon>
        <taxon>Oscillospiraceae</taxon>
        <taxon>Neobittarella (ex Bilen et al. 2018)</taxon>
    </lineage>
</organism>
<evidence type="ECO:0000259" key="6">
    <source>
        <dbReference type="Pfam" id="PF09989"/>
    </source>
</evidence>
<dbReference type="CDD" id="cd24035">
    <property type="entry name" value="ASKHA_NBD_O66634-like_rpt2"/>
    <property type="match status" value="1"/>
</dbReference>
<dbReference type="SUPFAM" id="SSF53067">
    <property type="entry name" value="Actin-like ATPase domain"/>
    <property type="match status" value="2"/>
</dbReference>
<name>A0A8J6IL13_9FIRM</name>
<dbReference type="GO" id="GO:0051536">
    <property type="term" value="F:iron-sulfur cluster binding"/>
    <property type="evidence" value="ECO:0007669"/>
    <property type="project" value="UniProtKB-KW"/>
</dbReference>
<dbReference type="GO" id="GO:0046872">
    <property type="term" value="F:metal ion binding"/>
    <property type="evidence" value="ECO:0007669"/>
    <property type="project" value="UniProtKB-KW"/>
</dbReference>
<dbReference type="PANTHER" id="PTHR32329">
    <property type="entry name" value="BIFUNCTIONAL PROTEIN [INCLUDES 2-HYDROXYACYL-COA DEHYDRATASE (N-TER) AND ITS ACTIVATOR DOMAIN (C_TERM)-RELATED"/>
    <property type="match status" value="1"/>
</dbReference>
<dbReference type="CDD" id="cd24034">
    <property type="entry name" value="ASKHA_NBD_O66634-like_rpt1"/>
    <property type="match status" value="1"/>
</dbReference>
<reference evidence="7" key="1">
    <citation type="submission" date="2020-08" db="EMBL/GenBank/DDBJ databases">
        <authorList>
            <person name="Liu C."/>
            <person name="Sun Q."/>
        </authorList>
    </citation>
    <scope>NUCLEOTIDE SEQUENCE</scope>
    <source>
        <strain evidence="7">NSJ-65</strain>
    </source>
</reference>
<protein>
    <submittedName>
        <fullName evidence="7">2-hydroxyacyl-CoA dehydratase</fullName>
    </submittedName>
</protein>
<evidence type="ECO:0000256" key="1">
    <source>
        <dbReference type="ARBA" id="ARBA00001966"/>
    </source>
</evidence>
<feature type="domain" description="DUF2229" evidence="6">
    <location>
        <begin position="665"/>
        <end position="881"/>
    </location>
</feature>
<dbReference type="RefSeq" id="WP_186487552.1">
    <property type="nucleotide sequence ID" value="NZ_JACOGI010000001.1"/>
</dbReference>
<evidence type="ECO:0000313" key="7">
    <source>
        <dbReference type="EMBL" id="MBC3515579.1"/>
    </source>
</evidence>
<keyword evidence="2" id="KW-0479">Metal-binding</keyword>